<dbReference type="OrthoDB" id="6054159at2"/>
<dbReference type="AlphaFoldDB" id="A0A4R2IA92"/>
<feature type="transmembrane region" description="Helical" evidence="1">
    <location>
        <begin position="38"/>
        <end position="58"/>
    </location>
</feature>
<evidence type="ECO:0000313" key="3">
    <source>
        <dbReference type="Proteomes" id="UP000294862"/>
    </source>
</evidence>
<feature type="transmembrane region" description="Helical" evidence="1">
    <location>
        <begin position="6"/>
        <end position="26"/>
    </location>
</feature>
<proteinExistence type="predicted"/>
<dbReference type="Proteomes" id="UP000294862">
    <property type="component" value="Unassembled WGS sequence"/>
</dbReference>
<evidence type="ECO:0000256" key="1">
    <source>
        <dbReference type="SAM" id="Phobius"/>
    </source>
</evidence>
<evidence type="ECO:0000313" key="2">
    <source>
        <dbReference type="EMBL" id="TCO41374.1"/>
    </source>
</evidence>
<organism evidence="2 3">
    <name type="scientific">Dokdonella fugitiva</name>
    <dbReference type="NCBI Taxonomy" id="328517"/>
    <lineage>
        <taxon>Bacteria</taxon>
        <taxon>Pseudomonadati</taxon>
        <taxon>Pseudomonadota</taxon>
        <taxon>Gammaproteobacteria</taxon>
        <taxon>Lysobacterales</taxon>
        <taxon>Rhodanobacteraceae</taxon>
        <taxon>Dokdonella</taxon>
    </lineage>
</organism>
<dbReference type="EMBL" id="SLWQ01000003">
    <property type="protein sequence ID" value="TCO41374.1"/>
    <property type="molecule type" value="Genomic_DNA"/>
</dbReference>
<reference evidence="2 3" key="1">
    <citation type="journal article" date="2015" name="Stand. Genomic Sci.">
        <title>Genomic Encyclopedia of Bacterial and Archaeal Type Strains, Phase III: the genomes of soil and plant-associated and newly described type strains.</title>
        <authorList>
            <person name="Whitman W.B."/>
            <person name="Woyke T."/>
            <person name="Klenk H.P."/>
            <person name="Zhou Y."/>
            <person name="Lilburn T.G."/>
            <person name="Beck B.J."/>
            <person name="De Vos P."/>
            <person name="Vandamme P."/>
            <person name="Eisen J.A."/>
            <person name="Garrity G."/>
            <person name="Hugenholtz P."/>
            <person name="Kyrpides N.C."/>
        </authorList>
    </citation>
    <scope>NUCLEOTIDE SEQUENCE [LARGE SCALE GENOMIC DNA]</scope>
    <source>
        <strain evidence="2 3">A3</strain>
    </source>
</reference>
<keyword evidence="3" id="KW-1185">Reference proteome</keyword>
<feature type="transmembrane region" description="Helical" evidence="1">
    <location>
        <begin position="70"/>
        <end position="94"/>
    </location>
</feature>
<protein>
    <recommendedName>
        <fullName evidence="4">Transmembrane protein</fullName>
    </recommendedName>
</protein>
<name>A0A4R2IA92_9GAMM</name>
<evidence type="ECO:0008006" key="4">
    <source>
        <dbReference type="Google" id="ProtNLM"/>
    </source>
</evidence>
<keyword evidence="1" id="KW-0812">Transmembrane</keyword>
<keyword evidence="1" id="KW-1133">Transmembrane helix</keyword>
<sequence length="109" mass="11709">MNAFFETGLSFILFLPTFAIVGGLYCAWPRAPRSAARWLADLGVLALAAAASIVAMRWGFDAGTGSGGHLWRQIVATLLAYGVFLAVLAIAWPLRARWLRGGRMGRAEG</sequence>
<gene>
    <name evidence="2" type="ORF">EV148_103294</name>
</gene>
<accession>A0A4R2IA92</accession>
<comment type="caution">
    <text evidence="2">The sequence shown here is derived from an EMBL/GenBank/DDBJ whole genome shotgun (WGS) entry which is preliminary data.</text>
</comment>
<keyword evidence="1" id="KW-0472">Membrane</keyword>
<dbReference type="RefSeq" id="WP_131996377.1">
    <property type="nucleotide sequence ID" value="NZ_JACGXM010000004.1"/>
</dbReference>